<reference evidence="1 2" key="1">
    <citation type="journal article" date="2018" name="Front. Plant Sci.">
        <title>Red Clover (Trifolium pratense) and Zigzag Clover (T. medium) - A Picture of Genomic Similarities and Differences.</title>
        <authorList>
            <person name="Dluhosova J."/>
            <person name="Istvanek J."/>
            <person name="Nedelnik J."/>
            <person name="Repkova J."/>
        </authorList>
    </citation>
    <scope>NUCLEOTIDE SEQUENCE [LARGE SCALE GENOMIC DNA]</scope>
    <source>
        <strain evidence="2">cv. 10/8</strain>
        <tissue evidence="1">Leaf</tissue>
    </source>
</reference>
<dbReference type="Proteomes" id="UP000265520">
    <property type="component" value="Unassembled WGS sequence"/>
</dbReference>
<evidence type="ECO:0000313" key="1">
    <source>
        <dbReference type="EMBL" id="MCI49134.1"/>
    </source>
</evidence>
<proteinExistence type="predicted"/>
<sequence>QPIGFLPPAITIPAGVQPPTFLPDLRSPPLAVRNLMSPSWSRSGTRSVMFKA</sequence>
<name>A0A392SLR6_9FABA</name>
<dbReference type="AlphaFoldDB" id="A0A392SLR6"/>
<accession>A0A392SLR6</accession>
<comment type="caution">
    <text evidence="1">The sequence shown here is derived from an EMBL/GenBank/DDBJ whole genome shotgun (WGS) entry which is preliminary data.</text>
</comment>
<organism evidence="1 2">
    <name type="scientific">Trifolium medium</name>
    <dbReference type="NCBI Taxonomy" id="97028"/>
    <lineage>
        <taxon>Eukaryota</taxon>
        <taxon>Viridiplantae</taxon>
        <taxon>Streptophyta</taxon>
        <taxon>Embryophyta</taxon>
        <taxon>Tracheophyta</taxon>
        <taxon>Spermatophyta</taxon>
        <taxon>Magnoliopsida</taxon>
        <taxon>eudicotyledons</taxon>
        <taxon>Gunneridae</taxon>
        <taxon>Pentapetalae</taxon>
        <taxon>rosids</taxon>
        <taxon>fabids</taxon>
        <taxon>Fabales</taxon>
        <taxon>Fabaceae</taxon>
        <taxon>Papilionoideae</taxon>
        <taxon>50 kb inversion clade</taxon>
        <taxon>NPAAA clade</taxon>
        <taxon>Hologalegina</taxon>
        <taxon>IRL clade</taxon>
        <taxon>Trifolieae</taxon>
        <taxon>Trifolium</taxon>
    </lineage>
</organism>
<protein>
    <submittedName>
        <fullName evidence="1">Uncharacterized protein</fullName>
    </submittedName>
</protein>
<feature type="non-terminal residue" evidence="1">
    <location>
        <position position="1"/>
    </location>
</feature>
<dbReference type="EMBL" id="LXQA010396381">
    <property type="protein sequence ID" value="MCI49134.1"/>
    <property type="molecule type" value="Genomic_DNA"/>
</dbReference>
<keyword evidence="2" id="KW-1185">Reference proteome</keyword>
<evidence type="ECO:0000313" key="2">
    <source>
        <dbReference type="Proteomes" id="UP000265520"/>
    </source>
</evidence>